<dbReference type="EMBL" id="VSRR010063276">
    <property type="protein sequence ID" value="MPC83718.1"/>
    <property type="molecule type" value="Genomic_DNA"/>
</dbReference>
<dbReference type="AlphaFoldDB" id="A0A5B7ISR2"/>
<evidence type="ECO:0000313" key="2">
    <source>
        <dbReference type="EMBL" id="MPC83718.1"/>
    </source>
</evidence>
<gene>
    <name evidence="2" type="ORF">E2C01_078434</name>
</gene>
<feature type="transmembrane region" description="Helical" evidence="1">
    <location>
        <begin position="27"/>
        <end position="45"/>
    </location>
</feature>
<keyword evidence="3" id="KW-1185">Reference proteome</keyword>
<keyword evidence="1" id="KW-1133">Transmembrane helix</keyword>
<keyword evidence="1" id="KW-0812">Transmembrane</keyword>
<sequence>MKGENGLKGENILVILLEIRRRRAKDILLRLIMVLVVLLVAILRLPHRLYPPKELLRTRLWFLNTLE</sequence>
<accession>A0A5B7ISR2</accession>
<keyword evidence="1" id="KW-0472">Membrane</keyword>
<name>A0A5B7ISR2_PORTR</name>
<reference evidence="2 3" key="1">
    <citation type="submission" date="2019-05" db="EMBL/GenBank/DDBJ databases">
        <title>Another draft genome of Portunus trituberculatus and its Hox gene families provides insights of decapod evolution.</title>
        <authorList>
            <person name="Jeong J.-H."/>
            <person name="Song I."/>
            <person name="Kim S."/>
            <person name="Choi T."/>
            <person name="Kim D."/>
            <person name="Ryu S."/>
            <person name="Kim W."/>
        </authorList>
    </citation>
    <scope>NUCLEOTIDE SEQUENCE [LARGE SCALE GENOMIC DNA]</scope>
    <source>
        <tissue evidence="2">Muscle</tissue>
    </source>
</reference>
<dbReference type="Proteomes" id="UP000324222">
    <property type="component" value="Unassembled WGS sequence"/>
</dbReference>
<comment type="caution">
    <text evidence="2">The sequence shown here is derived from an EMBL/GenBank/DDBJ whole genome shotgun (WGS) entry which is preliminary data.</text>
</comment>
<organism evidence="2 3">
    <name type="scientific">Portunus trituberculatus</name>
    <name type="common">Swimming crab</name>
    <name type="synonym">Neptunus trituberculatus</name>
    <dbReference type="NCBI Taxonomy" id="210409"/>
    <lineage>
        <taxon>Eukaryota</taxon>
        <taxon>Metazoa</taxon>
        <taxon>Ecdysozoa</taxon>
        <taxon>Arthropoda</taxon>
        <taxon>Crustacea</taxon>
        <taxon>Multicrustacea</taxon>
        <taxon>Malacostraca</taxon>
        <taxon>Eumalacostraca</taxon>
        <taxon>Eucarida</taxon>
        <taxon>Decapoda</taxon>
        <taxon>Pleocyemata</taxon>
        <taxon>Brachyura</taxon>
        <taxon>Eubrachyura</taxon>
        <taxon>Portunoidea</taxon>
        <taxon>Portunidae</taxon>
        <taxon>Portuninae</taxon>
        <taxon>Portunus</taxon>
    </lineage>
</organism>
<proteinExistence type="predicted"/>
<evidence type="ECO:0000256" key="1">
    <source>
        <dbReference type="SAM" id="Phobius"/>
    </source>
</evidence>
<protein>
    <submittedName>
        <fullName evidence="2">Uncharacterized protein</fullName>
    </submittedName>
</protein>
<evidence type="ECO:0000313" key="3">
    <source>
        <dbReference type="Proteomes" id="UP000324222"/>
    </source>
</evidence>